<dbReference type="Proteomes" id="UP000736335">
    <property type="component" value="Unassembled WGS sequence"/>
</dbReference>
<accession>A0A9P6L7E5</accession>
<reference evidence="2" key="1">
    <citation type="journal article" date="2020" name="Nat. Commun.">
        <title>Large-scale genome sequencing of mycorrhizal fungi provides insights into the early evolution of symbiotic traits.</title>
        <authorList>
            <person name="Miyauchi S."/>
            <person name="Kiss E."/>
            <person name="Kuo A."/>
            <person name="Drula E."/>
            <person name="Kohler A."/>
            <person name="Sanchez-Garcia M."/>
            <person name="Morin E."/>
            <person name="Andreopoulos B."/>
            <person name="Barry K.W."/>
            <person name="Bonito G."/>
            <person name="Buee M."/>
            <person name="Carver A."/>
            <person name="Chen C."/>
            <person name="Cichocki N."/>
            <person name="Clum A."/>
            <person name="Culley D."/>
            <person name="Crous P.W."/>
            <person name="Fauchery L."/>
            <person name="Girlanda M."/>
            <person name="Hayes R.D."/>
            <person name="Keri Z."/>
            <person name="LaButti K."/>
            <person name="Lipzen A."/>
            <person name="Lombard V."/>
            <person name="Magnuson J."/>
            <person name="Maillard F."/>
            <person name="Murat C."/>
            <person name="Nolan M."/>
            <person name="Ohm R.A."/>
            <person name="Pangilinan J."/>
            <person name="Pereira M.F."/>
            <person name="Perotto S."/>
            <person name="Peter M."/>
            <person name="Pfister S."/>
            <person name="Riley R."/>
            <person name="Sitrit Y."/>
            <person name="Stielow J.B."/>
            <person name="Szollosi G."/>
            <person name="Zifcakova L."/>
            <person name="Stursova M."/>
            <person name="Spatafora J.W."/>
            <person name="Tedersoo L."/>
            <person name="Vaario L.M."/>
            <person name="Yamada A."/>
            <person name="Yan M."/>
            <person name="Wang P."/>
            <person name="Xu J."/>
            <person name="Bruns T."/>
            <person name="Baldrian P."/>
            <person name="Vilgalys R."/>
            <person name="Dunand C."/>
            <person name="Henrissat B."/>
            <person name="Grigoriev I.V."/>
            <person name="Hibbett D."/>
            <person name="Nagy L.G."/>
            <person name="Martin F.M."/>
        </authorList>
    </citation>
    <scope>NUCLEOTIDE SEQUENCE</scope>
    <source>
        <strain evidence="2">UH-Tt-Lm1</strain>
    </source>
</reference>
<evidence type="ECO:0000313" key="2">
    <source>
        <dbReference type="EMBL" id="KAF9785489.1"/>
    </source>
</evidence>
<evidence type="ECO:0000256" key="1">
    <source>
        <dbReference type="SAM" id="MobiDB-lite"/>
    </source>
</evidence>
<reference evidence="2" key="2">
    <citation type="submission" date="2020-11" db="EMBL/GenBank/DDBJ databases">
        <authorList>
            <consortium name="DOE Joint Genome Institute"/>
            <person name="Kuo A."/>
            <person name="Miyauchi S."/>
            <person name="Kiss E."/>
            <person name="Drula E."/>
            <person name="Kohler A."/>
            <person name="Sanchez-Garcia M."/>
            <person name="Andreopoulos B."/>
            <person name="Barry K.W."/>
            <person name="Bonito G."/>
            <person name="Buee M."/>
            <person name="Carver A."/>
            <person name="Chen C."/>
            <person name="Cichocki N."/>
            <person name="Clum A."/>
            <person name="Culley D."/>
            <person name="Crous P.W."/>
            <person name="Fauchery L."/>
            <person name="Girlanda M."/>
            <person name="Hayes R."/>
            <person name="Keri Z."/>
            <person name="Labutti K."/>
            <person name="Lipzen A."/>
            <person name="Lombard V."/>
            <person name="Magnuson J."/>
            <person name="Maillard F."/>
            <person name="Morin E."/>
            <person name="Murat C."/>
            <person name="Nolan M."/>
            <person name="Ohm R."/>
            <person name="Pangilinan J."/>
            <person name="Pereira M."/>
            <person name="Perotto S."/>
            <person name="Peter M."/>
            <person name="Riley R."/>
            <person name="Sitrit Y."/>
            <person name="Stielow B."/>
            <person name="Szollosi G."/>
            <person name="Zifcakova L."/>
            <person name="Stursova M."/>
            <person name="Spatafora J.W."/>
            <person name="Tedersoo L."/>
            <person name="Vaario L.-M."/>
            <person name="Yamada A."/>
            <person name="Yan M."/>
            <person name="Wang P."/>
            <person name="Xu J."/>
            <person name="Bruns T."/>
            <person name="Baldrian P."/>
            <person name="Vilgalys R."/>
            <person name="Henrissat B."/>
            <person name="Grigoriev I.V."/>
            <person name="Hibbett D."/>
            <person name="Nagy L.G."/>
            <person name="Martin F.M."/>
        </authorList>
    </citation>
    <scope>NUCLEOTIDE SEQUENCE</scope>
    <source>
        <strain evidence="2">UH-Tt-Lm1</strain>
    </source>
</reference>
<keyword evidence="3" id="KW-1185">Reference proteome</keyword>
<sequence>MTKKMAIRRPFGVQLSFLAGICRRCWSSGVVISACLSFAPVTPGRQAGRHSCLGSKALPILANHTPSDPPSLALTPIILNPFSFSFLSTHLRYTTTAPALFIMSAMERVKSESEVSMMDLGDEDDHFEEEDEEPEAEHTEDEMEVDDGDEEEEEESLTHELLREPTEDDDDDGDFHG</sequence>
<evidence type="ECO:0000313" key="3">
    <source>
        <dbReference type="Proteomes" id="UP000736335"/>
    </source>
</evidence>
<dbReference type="EMBL" id="WIUZ02000007">
    <property type="protein sequence ID" value="KAF9785489.1"/>
    <property type="molecule type" value="Genomic_DNA"/>
</dbReference>
<name>A0A9P6L7E5_9AGAM</name>
<feature type="compositionally biased region" description="Basic and acidic residues" evidence="1">
    <location>
        <begin position="156"/>
        <end position="165"/>
    </location>
</feature>
<feature type="region of interest" description="Disordered" evidence="1">
    <location>
        <begin position="121"/>
        <end position="177"/>
    </location>
</feature>
<dbReference type="AlphaFoldDB" id="A0A9P6L7E5"/>
<feature type="compositionally biased region" description="Acidic residues" evidence="1">
    <location>
        <begin position="166"/>
        <end position="177"/>
    </location>
</feature>
<comment type="caution">
    <text evidence="2">The sequence shown here is derived from an EMBL/GenBank/DDBJ whole genome shotgun (WGS) entry which is preliminary data.</text>
</comment>
<gene>
    <name evidence="2" type="ORF">BJ322DRAFT_834591</name>
</gene>
<protein>
    <submittedName>
        <fullName evidence="2">Uncharacterized protein</fullName>
    </submittedName>
</protein>
<feature type="compositionally biased region" description="Acidic residues" evidence="1">
    <location>
        <begin position="121"/>
        <end position="155"/>
    </location>
</feature>
<dbReference type="PROSITE" id="PS51257">
    <property type="entry name" value="PROKAR_LIPOPROTEIN"/>
    <property type="match status" value="1"/>
</dbReference>
<organism evidence="2 3">
    <name type="scientific">Thelephora terrestris</name>
    <dbReference type="NCBI Taxonomy" id="56493"/>
    <lineage>
        <taxon>Eukaryota</taxon>
        <taxon>Fungi</taxon>
        <taxon>Dikarya</taxon>
        <taxon>Basidiomycota</taxon>
        <taxon>Agaricomycotina</taxon>
        <taxon>Agaricomycetes</taxon>
        <taxon>Thelephorales</taxon>
        <taxon>Thelephoraceae</taxon>
        <taxon>Thelephora</taxon>
    </lineage>
</organism>
<proteinExistence type="predicted"/>